<dbReference type="PANTHER" id="PTHR46168:SF12">
    <property type="entry name" value="ARMADILLO REPEAT ONLY 4-LIKE PROTEIN"/>
    <property type="match status" value="1"/>
</dbReference>
<keyword evidence="3" id="KW-1185">Reference proteome</keyword>
<evidence type="ECO:0000259" key="1">
    <source>
        <dbReference type="Pfam" id="PF25055"/>
    </source>
</evidence>
<dbReference type="Proteomes" id="UP001358586">
    <property type="component" value="Chromosome 2"/>
</dbReference>
<evidence type="ECO:0000313" key="2">
    <source>
        <dbReference type="EMBL" id="KAK5841981.1"/>
    </source>
</evidence>
<dbReference type="Gene3D" id="1.20.930.20">
    <property type="entry name" value="Adaptor protein Cbl, N-terminal domain"/>
    <property type="match status" value="1"/>
</dbReference>
<dbReference type="Gene3D" id="1.25.10.10">
    <property type="entry name" value="Leucine-rich Repeat Variant"/>
    <property type="match status" value="1"/>
</dbReference>
<protein>
    <recommendedName>
        <fullName evidence="1">DUF7792 domain-containing protein</fullName>
    </recommendedName>
</protein>
<accession>A0ABR0QRL8</accession>
<name>A0ABR0QRL8_GOSAR</name>
<dbReference type="InterPro" id="IPR056694">
    <property type="entry name" value="DUF7792"/>
</dbReference>
<dbReference type="SUPFAM" id="SSF48371">
    <property type="entry name" value="ARM repeat"/>
    <property type="match status" value="1"/>
</dbReference>
<dbReference type="EMBL" id="JARKNE010000002">
    <property type="protein sequence ID" value="KAK5841981.1"/>
    <property type="molecule type" value="Genomic_DNA"/>
</dbReference>
<dbReference type="PANTHER" id="PTHR46168">
    <property type="entry name" value="ARMADILLO REPEAT ONLY 4"/>
    <property type="match status" value="1"/>
</dbReference>
<gene>
    <name evidence="2" type="ORF">PVK06_004307</name>
</gene>
<evidence type="ECO:0000313" key="3">
    <source>
        <dbReference type="Proteomes" id="UP001358586"/>
    </source>
</evidence>
<organism evidence="2 3">
    <name type="scientific">Gossypium arboreum</name>
    <name type="common">Tree cotton</name>
    <name type="synonym">Gossypium nanking</name>
    <dbReference type="NCBI Taxonomy" id="29729"/>
    <lineage>
        <taxon>Eukaryota</taxon>
        <taxon>Viridiplantae</taxon>
        <taxon>Streptophyta</taxon>
        <taxon>Embryophyta</taxon>
        <taxon>Tracheophyta</taxon>
        <taxon>Spermatophyta</taxon>
        <taxon>Magnoliopsida</taxon>
        <taxon>eudicotyledons</taxon>
        <taxon>Gunneridae</taxon>
        <taxon>Pentapetalae</taxon>
        <taxon>rosids</taxon>
        <taxon>malvids</taxon>
        <taxon>Malvales</taxon>
        <taxon>Malvaceae</taxon>
        <taxon>Malvoideae</taxon>
        <taxon>Gossypium</taxon>
    </lineage>
</organism>
<dbReference type="InterPro" id="IPR011989">
    <property type="entry name" value="ARM-like"/>
</dbReference>
<dbReference type="InterPro" id="IPR036537">
    <property type="entry name" value="Adaptor_Cbl_N_dom_sf"/>
</dbReference>
<feature type="domain" description="DUF7792" evidence="1">
    <location>
        <begin position="11"/>
        <end position="131"/>
    </location>
</feature>
<dbReference type="Pfam" id="PF25055">
    <property type="entry name" value="DUF7792"/>
    <property type="match status" value="1"/>
</dbReference>
<proteinExistence type="predicted"/>
<reference evidence="2 3" key="1">
    <citation type="submission" date="2023-03" db="EMBL/GenBank/DDBJ databases">
        <title>WGS of Gossypium arboreum.</title>
        <authorList>
            <person name="Yu D."/>
        </authorList>
    </citation>
    <scope>NUCLEOTIDE SEQUENCE [LARGE SCALE GENOMIC DNA]</scope>
    <source>
        <tissue evidence="2">Leaf</tissue>
    </source>
</reference>
<dbReference type="InterPro" id="IPR016024">
    <property type="entry name" value="ARM-type_fold"/>
</dbReference>
<comment type="caution">
    <text evidence="2">The sequence shown here is derived from an EMBL/GenBank/DDBJ whole genome shotgun (WGS) entry which is preliminary data.</text>
</comment>
<sequence length="258" mass="29426">MLSWEARTQIQQLWDLISLGDDVCISANKAKSFKKEVSELESLVNRLSQMLKTLLCFVTSMHNSLYLRPLHCIVAEVKVGFEHALSIIHKCKRRNLFWKLFTTCSNATQFVELFNCLNASISDMKWLLSIYMPQSCSTLTYEKPVKVKVWSCIATVKMGRALEDRVLALKQLASLAEQNDEYKNIIYEENGVPSLQKLLKEKISLDAQIMGVKTLCLLANEKERKRVILKEMISTILSRSSRTSVMSDQIQAANLVTL</sequence>